<evidence type="ECO:0000256" key="1">
    <source>
        <dbReference type="SAM" id="Phobius"/>
    </source>
</evidence>
<dbReference type="InterPro" id="IPR035177">
    <property type="entry name" value="TssN"/>
</dbReference>
<feature type="transmembrane region" description="Helical" evidence="1">
    <location>
        <begin position="130"/>
        <end position="155"/>
    </location>
</feature>
<organism evidence="2 3">
    <name type="scientific">Porphyromonas gulae</name>
    <dbReference type="NCBI Taxonomy" id="111105"/>
    <lineage>
        <taxon>Bacteria</taxon>
        <taxon>Pseudomonadati</taxon>
        <taxon>Bacteroidota</taxon>
        <taxon>Bacteroidia</taxon>
        <taxon>Bacteroidales</taxon>
        <taxon>Porphyromonadaceae</taxon>
        <taxon>Porphyromonas</taxon>
    </lineage>
</organism>
<feature type="transmembrane region" description="Helical" evidence="1">
    <location>
        <begin position="67"/>
        <end position="89"/>
    </location>
</feature>
<dbReference type="RefSeq" id="WP_039426117.1">
    <property type="nucleotide sequence ID" value="NZ_JRAK01000128.1"/>
</dbReference>
<dbReference type="AlphaFoldDB" id="A0A0A2F5X7"/>
<accession>A0A0A2F5X7</accession>
<keyword evidence="1" id="KW-1133">Transmembrane helix</keyword>
<comment type="caution">
    <text evidence="2">The sequence shown here is derived from an EMBL/GenBank/DDBJ whole genome shotgun (WGS) entry which is preliminary data.</text>
</comment>
<proteinExistence type="predicted"/>
<dbReference type="Pfam" id="PF17555">
    <property type="entry name" value="TssN"/>
    <property type="match status" value="1"/>
</dbReference>
<dbReference type="Proteomes" id="UP000030146">
    <property type="component" value="Unassembled WGS sequence"/>
</dbReference>
<reference evidence="2 3" key="1">
    <citation type="submission" date="2014-08" db="EMBL/GenBank/DDBJ databases">
        <title>Porphyromonas gulae strain:COT-052_OH3439 Genome sequencing.</title>
        <authorList>
            <person name="Wallis C."/>
            <person name="Deusch O."/>
            <person name="O'Flynn C."/>
            <person name="Davis I."/>
            <person name="Jospin G."/>
            <person name="Darling A.E."/>
            <person name="Coil D.A."/>
            <person name="Alexiev A."/>
            <person name="Horsfall A."/>
            <person name="Kirkwood N."/>
            <person name="Harris S."/>
            <person name="Eisen J.A."/>
        </authorList>
    </citation>
    <scope>NUCLEOTIDE SEQUENCE [LARGE SCALE GENOMIC DNA]</scope>
    <source>
        <strain evidence="3">COT-052 OH3439</strain>
    </source>
</reference>
<keyword evidence="3" id="KW-1185">Reference proteome</keyword>
<protein>
    <submittedName>
        <fullName evidence="2">Uncharacterized protein</fullName>
    </submittedName>
</protein>
<feature type="transmembrane region" description="Helical" evidence="1">
    <location>
        <begin position="101"/>
        <end position="124"/>
    </location>
</feature>
<dbReference type="EMBL" id="JRAK01000128">
    <property type="protein sequence ID" value="KGN85465.1"/>
    <property type="molecule type" value="Genomic_DNA"/>
</dbReference>
<feature type="transmembrane region" description="Helical" evidence="1">
    <location>
        <begin position="12"/>
        <end position="30"/>
    </location>
</feature>
<sequence length="287" mass="32998">MNPAVVKIFSTYLLAPIIAFVLGFVVLLVAQKNKLLGDKKAIFYILLSSVLLAIPGLLGFLRVNFMPYGYLLLQGVYLALGYVNSSLLLKYVKPLNGHPFGFAFLFIGVQIIIGLALFSILFNFTNDFHYGIWAGTCIITFAIVPLFSQAFNSYLSIPIEIYKMRIYTPNNVIRVSAPIDTEELLVCEIEIYKNPTDRKPIRLKAKAKQDMIFGDWFELIISDYNQKKVADPIEYYDIEDPYGWIFYVKPSFFRPRKYIDPEISFVGNKVVEKYLIVSKRVRKNEYQ</sequence>
<keyword evidence="1" id="KW-0472">Membrane</keyword>
<gene>
    <name evidence="2" type="ORF">HR15_09695</name>
</gene>
<feature type="transmembrane region" description="Helical" evidence="1">
    <location>
        <begin position="42"/>
        <end position="61"/>
    </location>
</feature>
<evidence type="ECO:0000313" key="3">
    <source>
        <dbReference type="Proteomes" id="UP000030146"/>
    </source>
</evidence>
<name>A0A0A2F5X7_9PORP</name>
<keyword evidence="1" id="KW-0812">Transmembrane</keyword>
<evidence type="ECO:0000313" key="2">
    <source>
        <dbReference type="EMBL" id="KGN85465.1"/>
    </source>
</evidence>